<comment type="caution">
    <text evidence="2">The sequence shown here is derived from an EMBL/GenBank/DDBJ whole genome shotgun (WGS) entry which is preliminary data.</text>
</comment>
<evidence type="ECO:0008006" key="4">
    <source>
        <dbReference type="Google" id="ProtNLM"/>
    </source>
</evidence>
<dbReference type="Pfam" id="PF13835">
    <property type="entry name" value="DUF4194"/>
    <property type="match status" value="1"/>
</dbReference>
<evidence type="ECO:0000313" key="3">
    <source>
        <dbReference type="Proteomes" id="UP000321798"/>
    </source>
</evidence>
<dbReference type="AlphaFoldDB" id="A0A512PED8"/>
<dbReference type="EMBL" id="BKAL01000007">
    <property type="protein sequence ID" value="GEP69502.1"/>
    <property type="molecule type" value="Genomic_DNA"/>
</dbReference>
<evidence type="ECO:0000256" key="1">
    <source>
        <dbReference type="SAM" id="MobiDB-lite"/>
    </source>
</evidence>
<accession>A0A512PED8</accession>
<feature type="compositionally biased region" description="Acidic residues" evidence="1">
    <location>
        <begin position="1"/>
        <end position="10"/>
    </location>
</feature>
<proteinExistence type="predicted"/>
<gene>
    <name evidence="2" type="ORF">CSO01_22170</name>
</gene>
<protein>
    <recommendedName>
        <fullName evidence="4">DUF4194 domain-containing protein</fullName>
    </recommendedName>
</protein>
<dbReference type="Proteomes" id="UP000321798">
    <property type="component" value="Unassembled WGS sequence"/>
</dbReference>
<dbReference type="InterPro" id="IPR025449">
    <property type="entry name" value="JetB"/>
</dbReference>
<feature type="region of interest" description="Disordered" evidence="1">
    <location>
        <begin position="1"/>
        <end position="27"/>
    </location>
</feature>
<sequence>MTIDELEQADEPGAAWPPTMPDGTDGRTDDVTRLWPGDAGTLLAGSRRALVQLLRGPYLSAARHAQLWGALQRDEPAVRARLADLYLELIVDLDEQIAFVRNVDVDEVDAPRVVRTAPLTFMDTAMLLHLRQQLLTASAGERAIVGQDEVQDHLAVYRPPGDADPAGFAKRVNASWEKLKRYGILAPTSTEGRFEVSPVLRLVFGPDQIAAVRAEYARLGGHGIVNSPLDVAGAAGSSATEDDGGAE</sequence>
<reference evidence="2 3" key="1">
    <citation type="submission" date="2019-07" db="EMBL/GenBank/DDBJ databases">
        <title>Whole genome shotgun sequence of Cellulomonas soli NBRC 109434.</title>
        <authorList>
            <person name="Hosoyama A."/>
            <person name="Uohara A."/>
            <person name="Ohji S."/>
            <person name="Ichikawa N."/>
        </authorList>
    </citation>
    <scope>NUCLEOTIDE SEQUENCE [LARGE SCALE GENOMIC DNA]</scope>
    <source>
        <strain evidence="2 3">NBRC 109434</strain>
    </source>
</reference>
<name>A0A512PED8_9CELL</name>
<evidence type="ECO:0000313" key="2">
    <source>
        <dbReference type="EMBL" id="GEP69502.1"/>
    </source>
</evidence>
<organism evidence="2 3">
    <name type="scientific">Cellulomonas soli</name>
    <dbReference type="NCBI Taxonomy" id="931535"/>
    <lineage>
        <taxon>Bacteria</taxon>
        <taxon>Bacillati</taxon>
        <taxon>Actinomycetota</taxon>
        <taxon>Actinomycetes</taxon>
        <taxon>Micrococcales</taxon>
        <taxon>Cellulomonadaceae</taxon>
        <taxon>Cellulomonas</taxon>
    </lineage>
</organism>
<keyword evidence="3" id="KW-1185">Reference proteome</keyword>
<dbReference type="RefSeq" id="WP_223203609.1">
    <property type="nucleotide sequence ID" value="NZ_BAABBJ010000007.1"/>
</dbReference>